<dbReference type="EMBL" id="AP014633">
    <property type="protein sequence ID" value="BAP54358.1"/>
    <property type="molecule type" value="Genomic_DNA"/>
</dbReference>
<dbReference type="CDD" id="cd00130">
    <property type="entry name" value="PAS"/>
    <property type="match status" value="1"/>
</dbReference>
<dbReference type="SMART" id="SM00448">
    <property type="entry name" value="REC"/>
    <property type="match status" value="1"/>
</dbReference>
<dbReference type="PROSITE" id="PS50110">
    <property type="entry name" value="RESPONSE_REGULATORY"/>
    <property type="match status" value="1"/>
</dbReference>
<accession>A0A090AA99</accession>
<dbReference type="KEGG" id="tig:THII_0061"/>
<dbReference type="PROSITE" id="PS50887">
    <property type="entry name" value="GGDEF"/>
    <property type="match status" value="1"/>
</dbReference>
<dbReference type="GO" id="GO:0052621">
    <property type="term" value="F:diguanylate cyclase activity"/>
    <property type="evidence" value="ECO:0007669"/>
    <property type="project" value="UniProtKB-EC"/>
</dbReference>
<keyword evidence="3" id="KW-0597">Phosphoprotein</keyword>
<feature type="domain" description="GGDEF" evidence="6">
    <location>
        <begin position="293"/>
        <end position="428"/>
    </location>
</feature>
<dbReference type="Gene3D" id="3.40.50.2300">
    <property type="match status" value="1"/>
</dbReference>
<dbReference type="InterPro" id="IPR043128">
    <property type="entry name" value="Rev_trsase/Diguanyl_cyclase"/>
</dbReference>
<dbReference type="STRING" id="40754.THII_0061"/>
<evidence type="ECO:0000259" key="4">
    <source>
        <dbReference type="PROSITE" id="PS50110"/>
    </source>
</evidence>
<sequence length="430" mass="49208">MKVLIAEPDAAVIQLLETWLPKWGYTAISVTDGEAAWQILCAQDPPRLAILDWHLPQLDGLEVCQKIKKTNFFSLTYVILFTFKTTPQDLVKGFEVGADDFLSKPIQLEELRCRLTVGKRLLRYQEELTYRSEQWHTLLSAIPGIVVLKDEQGHWLQANEASLQLFQLSGIDYVGKTDEQLAQLPQVRTALLKTLSTQDELAWKQADILPDELEFLNGQGEFISYQLIRVPLFDREGRRKNMILLGHEVTAQKILQYRLNQETKYDPVTNLLNYQYFEEHLEAAINYSKRFKHPLSISIVEIDQLTSISDTYGLPVAKEVIKKFSQIIVDELRSVDIVGRLGKDQFSIVFSGSTAHESLTCLNRIRECLENTLFQDDNCHYFSISGSFGMADWLNHKMSNKDDLLKAANQALYQAKAKGCNQVIIYNNID</sequence>
<dbReference type="SMART" id="SM00267">
    <property type="entry name" value="GGDEF"/>
    <property type="match status" value="1"/>
</dbReference>
<dbReference type="SUPFAM" id="SSF55785">
    <property type="entry name" value="PYP-like sensor domain (PAS domain)"/>
    <property type="match status" value="1"/>
</dbReference>
<dbReference type="Pfam" id="PF08448">
    <property type="entry name" value="PAS_4"/>
    <property type="match status" value="1"/>
</dbReference>
<evidence type="ECO:0000256" key="1">
    <source>
        <dbReference type="ARBA" id="ARBA00012528"/>
    </source>
</evidence>
<feature type="domain" description="Response regulatory" evidence="4">
    <location>
        <begin position="2"/>
        <end position="119"/>
    </location>
</feature>
<reference evidence="7 8" key="1">
    <citation type="journal article" date="2014" name="ISME J.">
        <title>Ecophysiology of Thioploca ingrica as revealed by the complete genome sequence supplemented with proteomic evidence.</title>
        <authorList>
            <person name="Kojima H."/>
            <person name="Ogura Y."/>
            <person name="Yamamoto N."/>
            <person name="Togashi T."/>
            <person name="Mori H."/>
            <person name="Watanabe T."/>
            <person name="Nemoto F."/>
            <person name="Kurokawa K."/>
            <person name="Hayashi T."/>
            <person name="Fukui M."/>
        </authorList>
    </citation>
    <scope>NUCLEOTIDE SEQUENCE [LARGE SCALE GENOMIC DNA]</scope>
</reference>
<dbReference type="Pfam" id="PF00990">
    <property type="entry name" value="GGDEF"/>
    <property type="match status" value="1"/>
</dbReference>
<evidence type="ECO:0000256" key="3">
    <source>
        <dbReference type="PROSITE-ProRule" id="PRU00169"/>
    </source>
</evidence>
<keyword evidence="8" id="KW-1185">Reference proteome</keyword>
<organism evidence="7 8">
    <name type="scientific">Thioploca ingrica</name>
    <dbReference type="NCBI Taxonomy" id="40754"/>
    <lineage>
        <taxon>Bacteria</taxon>
        <taxon>Pseudomonadati</taxon>
        <taxon>Pseudomonadota</taxon>
        <taxon>Gammaproteobacteria</taxon>
        <taxon>Thiotrichales</taxon>
        <taxon>Thiotrichaceae</taxon>
        <taxon>Thioploca</taxon>
    </lineage>
</organism>
<dbReference type="PROSITE" id="PS50113">
    <property type="entry name" value="PAC"/>
    <property type="match status" value="1"/>
</dbReference>
<dbReference type="InterPro" id="IPR000700">
    <property type="entry name" value="PAS-assoc_C"/>
</dbReference>
<dbReference type="OrthoDB" id="9812260at2"/>
<proteinExistence type="predicted"/>
<dbReference type="GO" id="GO:1902201">
    <property type="term" value="P:negative regulation of bacterial-type flagellum-dependent cell motility"/>
    <property type="evidence" value="ECO:0007669"/>
    <property type="project" value="TreeGrafter"/>
</dbReference>
<dbReference type="InterPro" id="IPR011006">
    <property type="entry name" value="CheY-like_superfamily"/>
</dbReference>
<dbReference type="InterPro" id="IPR029787">
    <property type="entry name" value="Nucleotide_cyclase"/>
</dbReference>
<dbReference type="SUPFAM" id="SSF52172">
    <property type="entry name" value="CheY-like"/>
    <property type="match status" value="1"/>
</dbReference>
<dbReference type="InterPro" id="IPR001789">
    <property type="entry name" value="Sig_transdc_resp-reg_receiver"/>
</dbReference>
<dbReference type="InterPro" id="IPR035965">
    <property type="entry name" value="PAS-like_dom_sf"/>
</dbReference>
<evidence type="ECO:0000259" key="6">
    <source>
        <dbReference type="PROSITE" id="PS50887"/>
    </source>
</evidence>
<dbReference type="GO" id="GO:0005886">
    <property type="term" value="C:plasma membrane"/>
    <property type="evidence" value="ECO:0007669"/>
    <property type="project" value="TreeGrafter"/>
</dbReference>
<dbReference type="Gene3D" id="3.30.450.20">
    <property type="entry name" value="PAS domain"/>
    <property type="match status" value="1"/>
</dbReference>
<dbReference type="CDD" id="cd17574">
    <property type="entry name" value="REC_OmpR"/>
    <property type="match status" value="1"/>
</dbReference>
<dbReference type="SMART" id="SM00091">
    <property type="entry name" value="PAS"/>
    <property type="match status" value="1"/>
</dbReference>
<dbReference type="PANTHER" id="PTHR45138">
    <property type="entry name" value="REGULATORY COMPONENTS OF SENSORY TRANSDUCTION SYSTEM"/>
    <property type="match status" value="1"/>
</dbReference>
<evidence type="ECO:0000256" key="2">
    <source>
        <dbReference type="ARBA" id="ARBA00034247"/>
    </source>
</evidence>
<evidence type="ECO:0000313" key="8">
    <source>
        <dbReference type="Proteomes" id="UP000031623"/>
    </source>
</evidence>
<comment type="catalytic activity">
    <reaction evidence="2">
        <text>2 GTP = 3',3'-c-di-GMP + 2 diphosphate</text>
        <dbReference type="Rhea" id="RHEA:24898"/>
        <dbReference type="ChEBI" id="CHEBI:33019"/>
        <dbReference type="ChEBI" id="CHEBI:37565"/>
        <dbReference type="ChEBI" id="CHEBI:58805"/>
        <dbReference type="EC" id="2.7.7.65"/>
    </reaction>
</comment>
<dbReference type="CDD" id="cd01949">
    <property type="entry name" value="GGDEF"/>
    <property type="match status" value="1"/>
</dbReference>
<dbReference type="InterPro" id="IPR050469">
    <property type="entry name" value="Diguanylate_Cyclase"/>
</dbReference>
<dbReference type="AlphaFoldDB" id="A0A090AA99"/>
<dbReference type="HOGENOM" id="CLU_000445_11_28_6"/>
<evidence type="ECO:0000259" key="5">
    <source>
        <dbReference type="PROSITE" id="PS50113"/>
    </source>
</evidence>
<dbReference type="InterPro" id="IPR013656">
    <property type="entry name" value="PAS_4"/>
</dbReference>
<dbReference type="EC" id="2.7.7.65" evidence="1"/>
<feature type="modified residue" description="4-aspartylphosphate" evidence="3">
    <location>
        <position position="52"/>
    </location>
</feature>
<dbReference type="InterPro" id="IPR000014">
    <property type="entry name" value="PAS"/>
</dbReference>
<dbReference type="GO" id="GO:0000160">
    <property type="term" value="P:phosphorelay signal transduction system"/>
    <property type="evidence" value="ECO:0007669"/>
    <property type="project" value="InterPro"/>
</dbReference>
<dbReference type="InterPro" id="IPR000160">
    <property type="entry name" value="GGDEF_dom"/>
</dbReference>
<protein>
    <recommendedName>
        <fullName evidence="1">diguanylate cyclase</fullName>
        <ecNumber evidence="1">2.7.7.65</ecNumber>
    </recommendedName>
</protein>
<dbReference type="SUPFAM" id="SSF55073">
    <property type="entry name" value="Nucleotide cyclase"/>
    <property type="match status" value="1"/>
</dbReference>
<name>A0A090AA99_9GAMM</name>
<dbReference type="Pfam" id="PF00072">
    <property type="entry name" value="Response_reg"/>
    <property type="match status" value="1"/>
</dbReference>
<feature type="domain" description="PAC" evidence="5">
    <location>
        <begin position="209"/>
        <end position="261"/>
    </location>
</feature>
<dbReference type="PANTHER" id="PTHR45138:SF9">
    <property type="entry name" value="DIGUANYLATE CYCLASE DGCM-RELATED"/>
    <property type="match status" value="1"/>
</dbReference>
<dbReference type="Gene3D" id="3.30.70.270">
    <property type="match status" value="1"/>
</dbReference>
<gene>
    <name evidence="7" type="ORF">THII_0061</name>
</gene>
<dbReference type="GO" id="GO:0043709">
    <property type="term" value="P:cell adhesion involved in single-species biofilm formation"/>
    <property type="evidence" value="ECO:0007669"/>
    <property type="project" value="TreeGrafter"/>
</dbReference>
<dbReference type="Proteomes" id="UP000031623">
    <property type="component" value="Chromosome"/>
</dbReference>
<dbReference type="NCBIfam" id="TIGR00254">
    <property type="entry name" value="GGDEF"/>
    <property type="match status" value="1"/>
</dbReference>
<evidence type="ECO:0000313" key="7">
    <source>
        <dbReference type="EMBL" id="BAP54358.1"/>
    </source>
</evidence>